<feature type="compositionally biased region" description="Basic and acidic residues" evidence="1">
    <location>
        <begin position="469"/>
        <end position="480"/>
    </location>
</feature>
<reference evidence="2" key="1">
    <citation type="thesis" date="2021" institute="BYU ScholarsArchive" country="Provo, UT, USA">
        <title>Applications of and Algorithms for Genome Assembly and Genomic Analyses with an Emphasis on Marine Teleosts.</title>
        <authorList>
            <person name="Pickett B.D."/>
        </authorList>
    </citation>
    <scope>NUCLEOTIDE SEQUENCE</scope>
    <source>
        <strain evidence="2">HI-2016</strain>
    </source>
</reference>
<accession>A0A8T2ND87</accession>
<dbReference type="AlphaFoldDB" id="A0A8T2ND87"/>
<protein>
    <submittedName>
        <fullName evidence="2">Uncharacterized protein</fullName>
    </submittedName>
</protein>
<dbReference type="GO" id="GO:0016887">
    <property type="term" value="F:ATP hydrolysis activity"/>
    <property type="evidence" value="ECO:0007669"/>
    <property type="project" value="InterPro"/>
</dbReference>
<feature type="compositionally biased region" description="Polar residues" evidence="1">
    <location>
        <begin position="452"/>
        <end position="464"/>
    </location>
</feature>
<feature type="region of interest" description="Disordered" evidence="1">
    <location>
        <begin position="452"/>
        <end position="480"/>
    </location>
</feature>
<dbReference type="PANTHER" id="PTHR35668:SF1">
    <property type="entry name" value="PROTEIN SHORTAGE IN CHIASMATA 1 ORTHOLOG"/>
    <property type="match status" value="1"/>
</dbReference>
<organism evidence="2 3">
    <name type="scientific">Albula glossodonta</name>
    <name type="common">roundjaw bonefish</name>
    <dbReference type="NCBI Taxonomy" id="121402"/>
    <lineage>
        <taxon>Eukaryota</taxon>
        <taxon>Metazoa</taxon>
        <taxon>Chordata</taxon>
        <taxon>Craniata</taxon>
        <taxon>Vertebrata</taxon>
        <taxon>Euteleostomi</taxon>
        <taxon>Actinopterygii</taxon>
        <taxon>Neopterygii</taxon>
        <taxon>Teleostei</taxon>
        <taxon>Albuliformes</taxon>
        <taxon>Albulidae</taxon>
        <taxon>Albula</taxon>
    </lineage>
</organism>
<dbReference type="GO" id="GO:0000794">
    <property type="term" value="C:condensed nuclear chromosome"/>
    <property type="evidence" value="ECO:0007669"/>
    <property type="project" value="InterPro"/>
</dbReference>
<dbReference type="GO" id="GO:0000712">
    <property type="term" value="P:resolution of meiotic recombination intermediates"/>
    <property type="evidence" value="ECO:0007669"/>
    <property type="project" value="InterPro"/>
</dbReference>
<name>A0A8T2ND87_9TELE</name>
<gene>
    <name evidence="2" type="ORF">JZ751_027438</name>
</gene>
<dbReference type="PROSITE" id="PS50096">
    <property type="entry name" value="IQ"/>
    <property type="match status" value="1"/>
</dbReference>
<dbReference type="OrthoDB" id="9909657at2759"/>
<feature type="region of interest" description="Disordered" evidence="1">
    <location>
        <begin position="493"/>
        <end position="513"/>
    </location>
</feature>
<evidence type="ECO:0000313" key="2">
    <source>
        <dbReference type="EMBL" id="KAG9337944.1"/>
    </source>
</evidence>
<dbReference type="PANTHER" id="PTHR35668">
    <property type="entry name" value="PROTEIN SHORTAGE IN CHIASMATA 1 ORTHOLOG"/>
    <property type="match status" value="1"/>
</dbReference>
<feature type="non-terminal residue" evidence="2">
    <location>
        <position position="585"/>
    </location>
</feature>
<keyword evidence="3" id="KW-1185">Reference proteome</keyword>
<dbReference type="Proteomes" id="UP000824540">
    <property type="component" value="Unassembled WGS sequence"/>
</dbReference>
<evidence type="ECO:0000256" key="1">
    <source>
        <dbReference type="SAM" id="MobiDB-lite"/>
    </source>
</evidence>
<proteinExistence type="predicted"/>
<feature type="compositionally biased region" description="Basic and acidic residues" evidence="1">
    <location>
        <begin position="499"/>
        <end position="513"/>
    </location>
</feature>
<sequence length="585" mass="65237">MEASARQKLTRSWLVLPVPYHLDCTDLYPHTGTLPEVIYRTPWARGDPVEVVPSSNPASQADLGEALWLLDRAEKVMAREPCAETFSNATLDQFDPSSKPNDLYLKEELIFADALLRFREQLPQFRAVFGRLKTVTVPDPLLAPTGNGFSEDLFFRYCLPYEVEVTSDVDPERRGPAFMEKFSQKLYPELETELPLTPPCPFSWPPPQAQLSCASLPAEQMSPVFRQTLFSSVLTEPQTIEPALQYRPISEAFKLVTAEVESHGTTIREQVNFDLRTGIAEITDSLASGPSEALETLTKGYSRVGEETAVELCDESEPETEDFLPLSFSQIDNILTECSDDTDFPAQPSTVNQIEERELTEAIGSSHEETQEREKTIVTEEAVINRGVEPNPMGGLESDRWFFPVQNDEGAHRPTLTRPSIKDLHSTLPVSTPKEDLDPLSTFMMLRSQQRASVATQSQSTSRGILTRPEPKRALERKEELKPGVHLGSDCVTSAGRGCDGRTQESSCQERSEARYDSQVIQVHASESQRWAYQQLQAAASLCLSSARGLGLQASAYGDFSTLTSDCTRFLLKQQEKELSTSIKQ</sequence>
<dbReference type="GO" id="GO:0003697">
    <property type="term" value="F:single-stranded DNA binding"/>
    <property type="evidence" value="ECO:0007669"/>
    <property type="project" value="TreeGrafter"/>
</dbReference>
<dbReference type="Pfam" id="PF17825">
    <property type="entry name" value="DUF5587"/>
    <property type="match status" value="2"/>
</dbReference>
<comment type="caution">
    <text evidence="2">The sequence shown here is derived from an EMBL/GenBank/DDBJ whole genome shotgun (WGS) entry which is preliminary data.</text>
</comment>
<dbReference type="EMBL" id="JAFBMS010000078">
    <property type="protein sequence ID" value="KAG9337944.1"/>
    <property type="molecule type" value="Genomic_DNA"/>
</dbReference>
<dbReference type="InterPro" id="IPR039991">
    <property type="entry name" value="SHOC1"/>
</dbReference>
<evidence type="ECO:0000313" key="3">
    <source>
        <dbReference type="Proteomes" id="UP000824540"/>
    </source>
</evidence>